<feature type="region of interest" description="Disordered" evidence="1">
    <location>
        <begin position="267"/>
        <end position="289"/>
    </location>
</feature>
<dbReference type="InterPro" id="IPR001394">
    <property type="entry name" value="Peptidase_C19_UCH"/>
</dbReference>
<dbReference type="PANTHER" id="PTHR24006:SF899">
    <property type="entry name" value="UBIQUITIN CARBOXYL-TERMINAL HYDROLASE"/>
    <property type="match status" value="1"/>
</dbReference>
<dbReference type="GO" id="GO:0016579">
    <property type="term" value="P:protein deubiquitination"/>
    <property type="evidence" value="ECO:0007669"/>
    <property type="project" value="InterPro"/>
</dbReference>
<dbReference type="InterPro" id="IPR018200">
    <property type="entry name" value="USP_CS"/>
</dbReference>
<name>A0A401NK64_SCYTO</name>
<sequence length="721" mass="81990">MCEELAPLWTLKHSVYSFSRGGSEGLIRETLTAPLTREEEPRKKTTAKVKEMGKKSRPWCGDSPESFSGLKNQGATCYLNTLLQTLYMTPEVKETISRFVKNPPETFDKKTSICYHLDALFTELAAKRTAQTCGITRNLGMSEKDEKCPLLDIPLPIRPFDHSFNFKSVNESLREFLKITTLCGDNLCYCENCDEKTETETRYYFESLPNILALQLKRFEFDYYKMCFTKLHDFVEIPLKLQFQKINNANKTEWRLIPVESKNAAKTHLINPGPQTSKRPRNEESQKLLEDEKQEDYTTFELFSICNHLGGYGSGHYFAYIKSSSSSKWYNFNDTNVEEKTDFISEASCNDVGSPSSMSSIRSNTAYMLMYRKEGVDIDQGESTDEDGAGNHNLEQNNQPPIPINDLPDKNTNPCIERMEDDRTVQEGNDTIGQNKTEVYHKEQKSIVPSNQHAGSQCANMVEEIKHQGPVGMEQNKYPSASEENTDEDGAGNHNLEQSNQPPIPIIKDLPEKNATVTKQIKGTIEKGKCETKVKGIQSEETDVKEDGQVITENSTEIATAAKTQGEQSQIDRKENIMGEDCVGQQKDSERKTIEKVLDMKKENGDEQLNEEFIESNEGEKIRGDRGRQEEEVQPLVKGINKEEGSQDQTSGKCISERQVESELTESANRKPEKRKKRSNFRLFNAFRRNKTGPKKEGLKQSKDWKKKSNQLHCSCLKGQD</sequence>
<dbReference type="AlphaFoldDB" id="A0A401NK64"/>
<dbReference type="Gene3D" id="3.90.70.10">
    <property type="entry name" value="Cysteine proteinases"/>
    <property type="match status" value="2"/>
</dbReference>
<dbReference type="EMBL" id="BFAA01002468">
    <property type="protein sequence ID" value="GCB61252.1"/>
    <property type="molecule type" value="Genomic_DNA"/>
</dbReference>
<dbReference type="InterPro" id="IPR050164">
    <property type="entry name" value="Peptidase_C19"/>
</dbReference>
<dbReference type="OMA" id="MDLCVDI"/>
<feature type="compositionally biased region" description="Acidic residues" evidence="1">
    <location>
        <begin position="606"/>
        <end position="617"/>
    </location>
</feature>
<feature type="domain" description="USP" evidence="2">
    <location>
        <begin position="68"/>
        <end position="374"/>
    </location>
</feature>
<dbReference type="GO" id="GO:0005829">
    <property type="term" value="C:cytosol"/>
    <property type="evidence" value="ECO:0007669"/>
    <property type="project" value="TreeGrafter"/>
</dbReference>
<evidence type="ECO:0000313" key="3">
    <source>
        <dbReference type="EMBL" id="GCB61252.1"/>
    </source>
</evidence>
<gene>
    <name evidence="3" type="ORF">scyTo_0007016</name>
</gene>
<accession>A0A401NK64</accession>
<dbReference type="STRING" id="75743.A0A401NK64"/>
<feature type="compositionally biased region" description="Polar residues" evidence="1">
    <location>
        <begin position="426"/>
        <end position="435"/>
    </location>
</feature>
<dbReference type="SUPFAM" id="SSF54001">
    <property type="entry name" value="Cysteine proteinases"/>
    <property type="match status" value="1"/>
</dbReference>
<feature type="region of interest" description="Disordered" evidence="1">
    <location>
        <begin position="561"/>
        <end position="706"/>
    </location>
</feature>
<feature type="region of interest" description="Disordered" evidence="1">
    <location>
        <begin position="379"/>
        <end position="435"/>
    </location>
</feature>
<dbReference type="PANTHER" id="PTHR24006">
    <property type="entry name" value="UBIQUITIN CARBOXYL-TERMINAL HYDROLASE"/>
    <property type="match status" value="1"/>
</dbReference>
<protein>
    <recommendedName>
        <fullName evidence="2">USP domain-containing protein</fullName>
    </recommendedName>
</protein>
<dbReference type="Proteomes" id="UP000288216">
    <property type="component" value="Unassembled WGS sequence"/>
</dbReference>
<dbReference type="Pfam" id="PF00443">
    <property type="entry name" value="UCH"/>
    <property type="match status" value="2"/>
</dbReference>
<evidence type="ECO:0000313" key="4">
    <source>
        <dbReference type="Proteomes" id="UP000288216"/>
    </source>
</evidence>
<feature type="region of interest" description="Disordered" evidence="1">
    <location>
        <begin position="37"/>
        <end position="57"/>
    </location>
</feature>
<comment type="caution">
    <text evidence="3">The sequence shown here is derived from an EMBL/GenBank/DDBJ whole genome shotgun (WGS) entry which is preliminary data.</text>
</comment>
<feature type="compositionally biased region" description="Acidic residues" evidence="1">
    <location>
        <begin position="379"/>
        <end position="388"/>
    </location>
</feature>
<feature type="compositionally biased region" description="Basic and acidic residues" evidence="1">
    <location>
        <begin position="618"/>
        <end position="631"/>
    </location>
</feature>
<evidence type="ECO:0000259" key="2">
    <source>
        <dbReference type="PROSITE" id="PS50235"/>
    </source>
</evidence>
<dbReference type="GO" id="GO:0005634">
    <property type="term" value="C:nucleus"/>
    <property type="evidence" value="ECO:0007669"/>
    <property type="project" value="TreeGrafter"/>
</dbReference>
<proteinExistence type="predicted"/>
<dbReference type="GO" id="GO:0004843">
    <property type="term" value="F:cysteine-type deubiquitinase activity"/>
    <property type="evidence" value="ECO:0007669"/>
    <property type="project" value="InterPro"/>
</dbReference>
<feature type="compositionally biased region" description="Basic and acidic residues" evidence="1">
    <location>
        <begin position="37"/>
        <end position="54"/>
    </location>
</feature>
<dbReference type="PROSITE" id="PS50235">
    <property type="entry name" value="USP_3"/>
    <property type="match status" value="1"/>
</dbReference>
<feature type="region of interest" description="Disordered" evidence="1">
    <location>
        <begin position="472"/>
        <end position="508"/>
    </location>
</feature>
<dbReference type="OrthoDB" id="292964at2759"/>
<dbReference type="InterPro" id="IPR028889">
    <property type="entry name" value="USP"/>
</dbReference>
<keyword evidence="4" id="KW-1185">Reference proteome</keyword>
<feature type="compositionally biased region" description="Basic and acidic residues" evidence="1">
    <location>
        <begin position="694"/>
        <end position="704"/>
    </location>
</feature>
<organism evidence="3 4">
    <name type="scientific">Scyliorhinus torazame</name>
    <name type="common">Cloudy catshark</name>
    <name type="synonym">Catulus torazame</name>
    <dbReference type="NCBI Taxonomy" id="75743"/>
    <lineage>
        <taxon>Eukaryota</taxon>
        <taxon>Metazoa</taxon>
        <taxon>Chordata</taxon>
        <taxon>Craniata</taxon>
        <taxon>Vertebrata</taxon>
        <taxon>Chondrichthyes</taxon>
        <taxon>Elasmobranchii</taxon>
        <taxon>Galeomorphii</taxon>
        <taxon>Galeoidea</taxon>
        <taxon>Carcharhiniformes</taxon>
        <taxon>Scyliorhinidae</taxon>
        <taxon>Scyliorhinus</taxon>
    </lineage>
</organism>
<dbReference type="PROSITE" id="PS00973">
    <property type="entry name" value="USP_2"/>
    <property type="match status" value="1"/>
</dbReference>
<reference evidence="3 4" key="1">
    <citation type="journal article" date="2018" name="Nat. Ecol. Evol.">
        <title>Shark genomes provide insights into elasmobranch evolution and the origin of vertebrates.</title>
        <authorList>
            <person name="Hara Y"/>
            <person name="Yamaguchi K"/>
            <person name="Onimaru K"/>
            <person name="Kadota M"/>
            <person name="Koyanagi M"/>
            <person name="Keeley SD"/>
            <person name="Tatsumi K"/>
            <person name="Tanaka K"/>
            <person name="Motone F"/>
            <person name="Kageyama Y"/>
            <person name="Nozu R"/>
            <person name="Adachi N"/>
            <person name="Nishimura O"/>
            <person name="Nakagawa R"/>
            <person name="Tanegashima C"/>
            <person name="Kiyatake I"/>
            <person name="Matsumoto R"/>
            <person name="Murakumo K"/>
            <person name="Nishida K"/>
            <person name="Terakita A"/>
            <person name="Kuratani S"/>
            <person name="Sato K"/>
            <person name="Hyodo S Kuraku.S."/>
        </authorList>
    </citation>
    <scope>NUCLEOTIDE SEQUENCE [LARGE SCALE GENOMIC DNA]</scope>
</reference>
<feature type="compositionally biased region" description="Basic and acidic residues" evidence="1">
    <location>
        <begin position="280"/>
        <end position="289"/>
    </location>
</feature>
<dbReference type="InterPro" id="IPR038765">
    <property type="entry name" value="Papain-like_cys_pep_sf"/>
</dbReference>
<evidence type="ECO:0000256" key="1">
    <source>
        <dbReference type="SAM" id="MobiDB-lite"/>
    </source>
</evidence>
<feature type="compositionally biased region" description="Basic and acidic residues" evidence="1">
    <location>
        <begin position="587"/>
        <end position="605"/>
    </location>
</feature>